<keyword evidence="3" id="KW-1185">Reference proteome</keyword>
<feature type="region of interest" description="Disordered" evidence="1">
    <location>
        <begin position="46"/>
        <end position="82"/>
    </location>
</feature>
<reference evidence="2 3" key="1">
    <citation type="submission" date="2021-02" db="EMBL/GenBank/DDBJ databases">
        <title>De Novo genome assembly of isolated myxobacteria.</title>
        <authorList>
            <person name="Stevens D.C."/>
        </authorList>
    </citation>
    <scope>NUCLEOTIDE SEQUENCE [LARGE SCALE GENOMIC DNA]</scope>
    <source>
        <strain evidence="3">SCPEA02</strain>
    </source>
</reference>
<evidence type="ECO:0000313" key="2">
    <source>
        <dbReference type="EMBL" id="QSQ21668.1"/>
    </source>
</evidence>
<accession>A0ABX7P026</accession>
<sequence>MLNRDDRRDLACLGLMVLVYGLAVAPVVHAVVGHGGGGARHVHVHARGEQAHSHGPERDVPDGHAPGKGHGPGGHQHLTGSVEHLHAVAASWAVVDAPRVPVLSWVAEVLRGPSRAPGAAPRLTAMPQGP</sequence>
<evidence type="ECO:0000256" key="1">
    <source>
        <dbReference type="SAM" id="MobiDB-lite"/>
    </source>
</evidence>
<dbReference type="EMBL" id="CP071090">
    <property type="protein sequence ID" value="QSQ21668.1"/>
    <property type="molecule type" value="Genomic_DNA"/>
</dbReference>
<evidence type="ECO:0008006" key="4">
    <source>
        <dbReference type="Google" id="ProtNLM"/>
    </source>
</evidence>
<protein>
    <recommendedName>
        <fullName evidence="4">Secreted protein</fullName>
    </recommendedName>
</protein>
<organism evidence="2 3">
    <name type="scientific">Pyxidicoccus parkwayensis</name>
    <dbReference type="NCBI Taxonomy" id="2813578"/>
    <lineage>
        <taxon>Bacteria</taxon>
        <taxon>Pseudomonadati</taxon>
        <taxon>Myxococcota</taxon>
        <taxon>Myxococcia</taxon>
        <taxon>Myxococcales</taxon>
        <taxon>Cystobacterineae</taxon>
        <taxon>Myxococcaceae</taxon>
        <taxon>Pyxidicoccus</taxon>
    </lineage>
</organism>
<proteinExistence type="predicted"/>
<dbReference type="RefSeq" id="WP_206723245.1">
    <property type="nucleotide sequence ID" value="NZ_CP071090.1"/>
</dbReference>
<name>A0ABX7P026_9BACT</name>
<dbReference type="Proteomes" id="UP000662747">
    <property type="component" value="Chromosome"/>
</dbReference>
<evidence type="ECO:0000313" key="3">
    <source>
        <dbReference type="Proteomes" id="UP000662747"/>
    </source>
</evidence>
<feature type="compositionally biased region" description="Basic and acidic residues" evidence="1">
    <location>
        <begin position="46"/>
        <end position="62"/>
    </location>
</feature>
<gene>
    <name evidence="2" type="ORF">JY651_42005</name>
</gene>